<reference evidence="10" key="3">
    <citation type="submission" date="2025-08" db="UniProtKB">
        <authorList>
            <consortium name="Ensembl"/>
        </authorList>
    </citation>
    <scope>IDENTIFICATION</scope>
    <source>
        <strain evidence="10">HSOK</strain>
    </source>
</reference>
<dbReference type="InterPro" id="IPR041075">
    <property type="entry name" value="NOD1/2_WH"/>
</dbReference>
<dbReference type="SMART" id="SM00589">
    <property type="entry name" value="PRY"/>
    <property type="match status" value="1"/>
</dbReference>
<dbReference type="InterPro" id="IPR013320">
    <property type="entry name" value="ConA-like_dom_sf"/>
</dbReference>
<dbReference type="InterPro" id="IPR001870">
    <property type="entry name" value="B30.2/SPRY"/>
</dbReference>
<dbReference type="SMART" id="SM00449">
    <property type="entry name" value="SPRY"/>
    <property type="match status" value="1"/>
</dbReference>
<feature type="domain" description="B30.2/SPRY" evidence="8">
    <location>
        <begin position="796"/>
        <end position="993"/>
    </location>
</feature>
<proteinExistence type="predicted"/>
<sequence length="993" mass="112129">MGPELLLNTLEDLSEEDFLKFKWFLQQPHSLQGLPAIKKVHLQTAGRWDAVDVMVHTYGLPAAVEVTMKVLEKISRNDLLQSLSKMLQSNLQDTFMCVQEGWAEDKRRLVDIYTELYVTAGRHVHIIAQHEVRHIEDAPKTTQTEKQVRPGEMFQHPSGDSRPIRTVLTNGIAGIGKSFLVQKFVLDWAEQRSNQDVHLLFPFSFRQLNPLKGQTFSLAELVHEYSRFRLLFVLDGLDESRLDLDLHCDSIRSVDVRKSTTTDVLLRTLIAGKLLRSARIWITTRPAAAGLIPPRLVCCTTEIRGFSDPQKDEFLRKRFMEEEQANRVMAHIRTSRSLHIMCHIPVFCWITATVLEEMLKDVKFQNLPKTLTEMYTEFLMFQIDRAAEKYGPEKSLQYIKSLAKLAFQQLEKGNLIFYEKDLRDGGSDFREASVCSGVFTEIFREESGRKERNKMFSFVHLSVQEFLAAVYVRMSITNRSRSLSAGQLTLTNIQLLLSQKPCVKLHKIFINKAVESPNGHLDLFLRFLLGLSLQTNQDRLKTLLMRTTSNVGTDQETVRYIKKKISENLSAERSINLFHCLNELNDSSLVEEIQQFLSSGALSTDQLSSAQWSALVFILLSSEEDLKEFDLKKYSASEEALLRLSPPAAPGEPNAGPHRRRTPTTPDEHPTTTQEFRASPRPQPQVRARTPQGRPAPLSSCNLSQRTCEALTSVLSSRTSLRDLDLSNNNIQESGLNLLSAGLESPHCRLETIRLSGCMITDTGCALLATAVKSNPSHLRELDLTYNHPGEAGMKLLLAELEPKVLQITVSPPADFCGLTLDSNTAHKQLRLTPDLKTVTASRERHPYGDHPERFHFCQVLCAPPLSGRSYWEVEWKQVVHVAVTYRGISRRGTRQECLFGRNQHSWSLCCSGIGYSVLHQNREQVLRSPPSSGSNRVAVYVDHPAGAVSFFRVSEDELVHLHTFSAAFTEPLHAGLAFWFGGSGSRASLCSL</sequence>
<dbReference type="Pfam" id="PF17776">
    <property type="entry name" value="NLRC4_HD2"/>
    <property type="match status" value="1"/>
</dbReference>
<evidence type="ECO:0000259" key="9">
    <source>
        <dbReference type="PROSITE" id="PS50824"/>
    </source>
</evidence>
<dbReference type="Ensembl" id="ENSORLT00015031157.1">
    <property type="protein sequence ID" value="ENSORLP00015036035.1"/>
    <property type="gene ID" value="ENSORLG00015022920.1"/>
</dbReference>
<evidence type="ECO:0000259" key="8">
    <source>
        <dbReference type="PROSITE" id="PS50188"/>
    </source>
</evidence>
<dbReference type="SUPFAM" id="SSF49899">
    <property type="entry name" value="Concanavalin A-like lectins/glucanases"/>
    <property type="match status" value="1"/>
</dbReference>
<organism evidence="10 11">
    <name type="scientific">Oryzias latipes</name>
    <name type="common">Japanese rice fish</name>
    <name type="synonym">Japanese killifish</name>
    <dbReference type="NCBI Taxonomy" id="8090"/>
    <lineage>
        <taxon>Eukaryota</taxon>
        <taxon>Metazoa</taxon>
        <taxon>Chordata</taxon>
        <taxon>Craniata</taxon>
        <taxon>Vertebrata</taxon>
        <taxon>Euteleostomi</taxon>
        <taxon>Actinopterygii</taxon>
        <taxon>Neopterygii</taxon>
        <taxon>Teleostei</taxon>
        <taxon>Neoteleostei</taxon>
        <taxon>Acanthomorphata</taxon>
        <taxon>Ovalentaria</taxon>
        <taxon>Atherinomorphae</taxon>
        <taxon>Beloniformes</taxon>
        <taxon>Adrianichthyidae</taxon>
        <taxon>Oryziinae</taxon>
        <taxon>Oryzias</taxon>
    </lineage>
</organism>
<dbReference type="GO" id="GO:0005737">
    <property type="term" value="C:cytoplasm"/>
    <property type="evidence" value="ECO:0007669"/>
    <property type="project" value="UniProtKB-SubCell"/>
</dbReference>
<dbReference type="Pfam" id="PF13765">
    <property type="entry name" value="PRY"/>
    <property type="match status" value="1"/>
</dbReference>
<evidence type="ECO:0000313" key="10">
    <source>
        <dbReference type="Ensembl" id="ENSORLP00015036035.1"/>
    </source>
</evidence>
<reference evidence="10" key="4">
    <citation type="submission" date="2025-09" db="UniProtKB">
        <authorList>
            <consortium name="Ensembl"/>
        </authorList>
    </citation>
    <scope>IDENTIFICATION</scope>
    <source>
        <strain evidence="10">HSOK</strain>
    </source>
</reference>
<name>A0A3P9JUY1_ORYLA</name>
<keyword evidence="2" id="KW-0963">Cytoplasm</keyword>
<dbReference type="SMART" id="SM01289">
    <property type="entry name" value="PYRIN"/>
    <property type="match status" value="1"/>
</dbReference>
<dbReference type="PRINTS" id="PR01407">
    <property type="entry name" value="BUTYPHLNCDUF"/>
</dbReference>
<comment type="subcellular location">
    <subcellularLocation>
        <location evidence="1">Cytoplasm</location>
    </subcellularLocation>
</comment>
<dbReference type="PROSITE" id="PS50188">
    <property type="entry name" value="B302_SPRY"/>
    <property type="match status" value="1"/>
</dbReference>
<evidence type="ECO:0000256" key="6">
    <source>
        <dbReference type="ARBA" id="ARBA00022840"/>
    </source>
</evidence>
<dbReference type="AlphaFoldDB" id="A0A3P9JUY1"/>
<keyword evidence="6" id="KW-0067">ATP-binding</keyword>
<dbReference type="SUPFAM" id="SSF47986">
    <property type="entry name" value="DEATH domain"/>
    <property type="match status" value="1"/>
</dbReference>
<dbReference type="Pfam" id="PF05729">
    <property type="entry name" value="NACHT"/>
    <property type="match status" value="1"/>
</dbReference>
<evidence type="ECO:0000256" key="2">
    <source>
        <dbReference type="ARBA" id="ARBA00022490"/>
    </source>
</evidence>
<dbReference type="Pfam" id="PF02758">
    <property type="entry name" value="PYRIN"/>
    <property type="match status" value="1"/>
</dbReference>
<dbReference type="InterPro" id="IPR006574">
    <property type="entry name" value="PRY"/>
</dbReference>
<dbReference type="Gene3D" id="2.60.120.920">
    <property type="match status" value="1"/>
</dbReference>
<dbReference type="InterPro" id="IPR029495">
    <property type="entry name" value="NACHT-assoc"/>
</dbReference>
<accession>A0A3P9JUY1</accession>
<dbReference type="InterPro" id="IPR003879">
    <property type="entry name" value="Butyrophylin_SPRY"/>
</dbReference>
<reference evidence="10 11" key="2">
    <citation type="submission" date="2017-04" db="EMBL/GenBank/DDBJ databases">
        <title>CpG methylation of centromeres and impact of large insertions on vertebrate speciation.</title>
        <authorList>
            <person name="Ichikawa K."/>
            <person name="Yoshimura J."/>
            <person name="Morishita S."/>
        </authorList>
    </citation>
    <scope>NUCLEOTIDE SEQUENCE</scope>
    <source>
        <strain evidence="10 11">HSOK</strain>
    </source>
</reference>
<keyword evidence="5" id="KW-0547">Nucleotide-binding</keyword>
<dbReference type="Pfam" id="PF17779">
    <property type="entry name" value="WHD_NOD2"/>
    <property type="match status" value="1"/>
</dbReference>
<dbReference type="Gene3D" id="3.40.50.300">
    <property type="entry name" value="P-loop containing nucleotide triphosphate hydrolases"/>
    <property type="match status" value="1"/>
</dbReference>
<dbReference type="SMART" id="SM00368">
    <property type="entry name" value="LRR_RI"/>
    <property type="match status" value="3"/>
</dbReference>
<evidence type="ECO:0000256" key="3">
    <source>
        <dbReference type="ARBA" id="ARBA00022614"/>
    </source>
</evidence>
<reference key="1">
    <citation type="journal article" date="2007" name="Nature">
        <title>The medaka draft genome and insights into vertebrate genome evolution.</title>
        <authorList>
            <person name="Kasahara M."/>
            <person name="Naruse K."/>
            <person name="Sasaki S."/>
            <person name="Nakatani Y."/>
            <person name="Qu W."/>
            <person name="Ahsan B."/>
            <person name="Yamada T."/>
            <person name="Nagayasu Y."/>
            <person name="Doi K."/>
            <person name="Kasai Y."/>
            <person name="Jindo T."/>
            <person name="Kobayashi D."/>
            <person name="Shimada A."/>
            <person name="Toyoda A."/>
            <person name="Kuroki Y."/>
            <person name="Fujiyama A."/>
            <person name="Sasaki T."/>
            <person name="Shimizu A."/>
            <person name="Asakawa S."/>
            <person name="Shimizu N."/>
            <person name="Hashimoto S."/>
            <person name="Yang J."/>
            <person name="Lee Y."/>
            <person name="Matsushima K."/>
            <person name="Sugano S."/>
            <person name="Sakaizumi M."/>
            <person name="Narita T."/>
            <person name="Ohishi K."/>
            <person name="Haga S."/>
            <person name="Ohta F."/>
            <person name="Nomoto H."/>
            <person name="Nogata K."/>
            <person name="Morishita T."/>
            <person name="Endo T."/>
            <person name="Shin-I T."/>
            <person name="Takeda H."/>
            <person name="Morishita S."/>
            <person name="Kohara Y."/>
        </authorList>
    </citation>
    <scope>NUCLEOTIDE SEQUENCE [LARGE SCALE GENOMIC DNA]</scope>
    <source>
        <strain>Hd-rR</strain>
    </source>
</reference>
<keyword evidence="4" id="KW-0677">Repeat</keyword>
<dbReference type="CDD" id="cd08321">
    <property type="entry name" value="Pyrin_ASC-like"/>
    <property type="match status" value="1"/>
</dbReference>
<evidence type="ECO:0000256" key="4">
    <source>
        <dbReference type="ARBA" id="ARBA00022737"/>
    </source>
</evidence>
<dbReference type="InterPro" id="IPR007111">
    <property type="entry name" value="NACHT_NTPase"/>
</dbReference>
<dbReference type="GO" id="GO:0005524">
    <property type="term" value="F:ATP binding"/>
    <property type="evidence" value="ECO:0007669"/>
    <property type="project" value="UniProtKB-KW"/>
</dbReference>
<dbReference type="PANTHER" id="PTHR24106">
    <property type="entry name" value="NACHT, LRR AND CARD DOMAINS-CONTAINING"/>
    <property type="match status" value="1"/>
</dbReference>
<feature type="region of interest" description="Disordered" evidence="7">
    <location>
        <begin position="140"/>
        <end position="160"/>
    </location>
</feature>
<evidence type="ECO:0000256" key="1">
    <source>
        <dbReference type="ARBA" id="ARBA00004496"/>
    </source>
</evidence>
<dbReference type="InterPro" id="IPR027417">
    <property type="entry name" value="P-loop_NTPase"/>
</dbReference>
<dbReference type="InterPro" id="IPR032675">
    <property type="entry name" value="LRR_dom_sf"/>
</dbReference>
<dbReference type="InterPro" id="IPR011029">
    <property type="entry name" value="DEATH-like_dom_sf"/>
</dbReference>
<dbReference type="Pfam" id="PF14484">
    <property type="entry name" value="FISNA"/>
    <property type="match status" value="1"/>
</dbReference>
<feature type="region of interest" description="Disordered" evidence="7">
    <location>
        <begin position="642"/>
        <end position="701"/>
    </location>
</feature>
<dbReference type="SUPFAM" id="SSF52047">
    <property type="entry name" value="RNI-like"/>
    <property type="match status" value="1"/>
</dbReference>
<dbReference type="InterPro" id="IPR003877">
    <property type="entry name" value="SPRY_dom"/>
</dbReference>
<feature type="domain" description="Pyrin" evidence="9">
    <location>
        <begin position="1"/>
        <end position="93"/>
    </location>
</feature>
<dbReference type="Pfam" id="PF13516">
    <property type="entry name" value="LRR_6"/>
    <property type="match status" value="2"/>
</dbReference>
<dbReference type="PROSITE" id="PS51450">
    <property type="entry name" value="LRR"/>
    <property type="match status" value="1"/>
</dbReference>
<evidence type="ECO:0008006" key="12">
    <source>
        <dbReference type="Google" id="ProtNLM"/>
    </source>
</evidence>
<dbReference type="InterPro" id="IPR051261">
    <property type="entry name" value="NLR"/>
</dbReference>
<evidence type="ECO:0000313" key="11">
    <source>
        <dbReference type="Proteomes" id="UP000265200"/>
    </source>
</evidence>
<dbReference type="InterPro" id="IPR043136">
    <property type="entry name" value="B30.2/SPRY_sf"/>
</dbReference>
<evidence type="ECO:0000256" key="5">
    <source>
        <dbReference type="ARBA" id="ARBA00022741"/>
    </source>
</evidence>
<dbReference type="PROSITE" id="PS50824">
    <property type="entry name" value="DAPIN"/>
    <property type="match status" value="1"/>
</dbReference>
<dbReference type="SMART" id="SM01288">
    <property type="entry name" value="FISNA"/>
    <property type="match status" value="1"/>
</dbReference>
<dbReference type="InterPro" id="IPR041267">
    <property type="entry name" value="NLRP_HD2"/>
</dbReference>
<dbReference type="Proteomes" id="UP000265200">
    <property type="component" value="Chromosome 1"/>
</dbReference>
<dbReference type="Gene3D" id="3.80.10.10">
    <property type="entry name" value="Ribonuclease Inhibitor"/>
    <property type="match status" value="1"/>
</dbReference>
<dbReference type="InterPro" id="IPR001611">
    <property type="entry name" value="Leu-rich_rpt"/>
</dbReference>
<dbReference type="InterPro" id="IPR004020">
    <property type="entry name" value="DAPIN"/>
</dbReference>
<evidence type="ECO:0000256" key="7">
    <source>
        <dbReference type="SAM" id="MobiDB-lite"/>
    </source>
</evidence>
<protein>
    <recommendedName>
        <fullName evidence="12">B30.2/SPRY domain-containing protein</fullName>
    </recommendedName>
</protein>
<keyword evidence="3" id="KW-0433">Leucine-rich repeat</keyword>
<dbReference type="CDD" id="cd16040">
    <property type="entry name" value="SPRY_PRY_SNTX"/>
    <property type="match status" value="1"/>
</dbReference>